<keyword evidence="4" id="KW-1185">Reference proteome</keyword>
<reference evidence="3 4" key="1">
    <citation type="submission" date="2020-03" db="EMBL/GenBank/DDBJ databases">
        <title>Genomic Encyclopedia of Type Strains, Phase IV (KMG-IV): sequencing the most valuable type-strain genomes for metagenomic binning, comparative biology and taxonomic classification.</title>
        <authorList>
            <person name="Goeker M."/>
        </authorList>
    </citation>
    <scope>NUCLEOTIDE SEQUENCE [LARGE SCALE GENOMIC DNA]</scope>
    <source>
        <strain evidence="3 4">DSM 24233</strain>
    </source>
</reference>
<dbReference type="SUPFAM" id="SSF89919">
    <property type="entry name" value="Ribosome-binding factor A, RbfA"/>
    <property type="match status" value="1"/>
</dbReference>
<dbReference type="PANTHER" id="PTHR33515">
    <property type="entry name" value="RIBOSOME-BINDING FACTOR A, CHLOROPLASTIC-RELATED"/>
    <property type="match status" value="1"/>
</dbReference>
<dbReference type="GO" id="GO:0005829">
    <property type="term" value="C:cytosol"/>
    <property type="evidence" value="ECO:0007669"/>
    <property type="project" value="TreeGrafter"/>
</dbReference>
<dbReference type="PANTHER" id="PTHR33515:SF1">
    <property type="entry name" value="RIBOSOME-BINDING FACTOR A, CHLOROPLASTIC-RELATED"/>
    <property type="match status" value="1"/>
</dbReference>
<evidence type="ECO:0000256" key="2">
    <source>
        <dbReference type="HAMAP-Rule" id="MF_00003"/>
    </source>
</evidence>
<dbReference type="Proteomes" id="UP000580856">
    <property type="component" value="Unassembled WGS sequence"/>
</dbReference>
<comment type="caution">
    <text evidence="3">The sequence shown here is derived from an EMBL/GenBank/DDBJ whole genome shotgun (WGS) entry which is preliminary data.</text>
</comment>
<dbReference type="Gene3D" id="3.30.300.20">
    <property type="match status" value="1"/>
</dbReference>
<dbReference type="InterPro" id="IPR015946">
    <property type="entry name" value="KH_dom-like_a/b"/>
</dbReference>
<evidence type="ECO:0000313" key="4">
    <source>
        <dbReference type="Proteomes" id="UP000580856"/>
    </source>
</evidence>
<dbReference type="Pfam" id="PF02033">
    <property type="entry name" value="RBFA"/>
    <property type="match status" value="1"/>
</dbReference>
<dbReference type="GO" id="GO:0030490">
    <property type="term" value="P:maturation of SSU-rRNA"/>
    <property type="evidence" value="ECO:0007669"/>
    <property type="project" value="UniProtKB-UniRule"/>
</dbReference>
<dbReference type="GO" id="GO:0043024">
    <property type="term" value="F:ribosomal small subunit binding"/>
    <property type="evidence" value="ECO:0007669"/>
    <property type="project" value="TreeGrafter"/>
</dbReference>
<dbReference type="InterPro" id="IPR023799">
    <property type="entry name" value="RbfA_dom_sf"/>
</dbReference>
<dbReference type="NCBIfam" id="TIGR00082">
    <property type="entry name" value="rbfA"/>
    <property type="match status" value="1"/>
</dbReference>
<accession>A0A846QFH7</accession>
<comment type="function">
    <text evidence="2">One of several proteins that assist in the late maturation steps of the functional core of the 30S ribosomal subunit. Associates with free 30S ribosomal subunits (but not with 30S subunits that are part of 70S ribosomes or polysomes). Required for efficient processing of 16S rRNA. May interact with the 5'-terminal helix region of 16S rRNA.</text>
</comment>
<evidence type="ECO:0000256" key="1">
    <source>
        <dbReference type="ARBA" id="ARBA00022517"/>
    </source>
</evidence>
<dbReference type="AlphaFoldDB" id="A0A846QFH7"/>
<dbReference type="EMBL" id="JAATJA010000001">
    <property type="protein sequence ID" value="NJB66991.1"/>
    <property type="molecule type" value="Genomic_DNA"/>
</dbReference>
<evidence type="ECO:0000313" key="3">
    <source>
        <dbReference type="EMBL" id="NJB66991.1"/>
    </source>
</evidence>
<gene>
    <name evidence="2" type="primary">rbfA</name>
    <name evidence="3" type="ORF">GGQ74_000631</name>
</gene>
<dbReference type="HAMAP" id="MF_00003">
    <property type="entry name" value="RbfA"/>
    <property type="match status" value="1"/>
</dbReference>
<dbReference type="RefSeq" id="WP_167940084.1">
    <property type="nucleotide sequence ID" value="NZ_JAATJA010000001.1"/>
</dbReference>
<comment type="subcellular location">
    <subcellularLocation>
        <location evidence="2">Cytoplasm</location>
    </subcellularLocation>
</comment>
<comment type="subunit">
    <text evidence="2">Monomer. Binds 30S ribosomal subunits, but not 50S ribosomal subunits or 70S ribosomes.</text>
</comment>
<dbReference type="InterPro" id="IPR000238">
    <property type="entry name" value="RbfA"/>
</dbReference>
<keyword evidence="1 2" id="KW-0690">Ribosome biogenesis</keyword>
<name>A0A846QFH7_9BACT</name>
<organism evidence="3 4">
    <name type="scientific">Desulfobaculum xiamenense</name>
    <dbReference type="NCBI Taxonomy" id="995050"/>
    <lineage>
        <taxon>Bacteria</taxon>
        <taxon>Pseudomonadati</taxon>
        <taxon>Thermodesulfobacteriota</taxon>
        <taxon>Desulfovibrionia</taxon>
        <taxon>Desulfovibrionales</taxon>
        <taxon>Desulfovibrionaceae</taxon>
        <taxon>Desulfobaculum</taxon>
    </lineage>
</organism>
<comment type="similarity">
    <text evidence="2">Belongs to the RbfA family.</text>
</comment>
<sequence length="113" mass="12833">MQRSDSRRSHRLGDQVMREVASMLFKEVSDPRVEMVTVSGVRMNKDLSIAEILYTVPGGPEQREDAAKGLAKAAGFMRSLLGKRLKSKSIPLLRFVYDDYLEDMVYDHPQAED</sequence>
<keyword evidence="2" id="KW-0963">Cytoplasm</keyword>
<protein>
    <recommendedName>
        <fullName evidence="2">Ribosome-binding factor A</fullName>
    </recommendedName>
</protein>
<proteinExistence type="inferred from homology"/>